<dbReference type="InterPro" id="IPR053712">
    <property type="entry name" value="Bac_CellDiv_Activator"/>
</dbReference>
<dbReference type="RefSeq" id="WP_056963019.1">
    <property type="nucleotide sequence ID" value="NZ_AZEU01000102.1"/>
</dbReference>
<dbReference type="PATRIC" id="fig|1423769.4.peg.374"/>
<dbReference type="EMBL" id="AZEU01000102">
    <property type="protein sequence ID" value="KRL47178.1"/>
    <property type="molecule type" value="Genomic_DNA"/>
</dbReference>
<dbReference type="InterPro" id="IPR036192">
    <property type="entry name" value="Cell_div_ZapA-like_sf"/>
</dbReference>
<gene>
    <name evidence="1" type="ORF">FD01_GL000346</name>
</gene>
<keyword evidence="2" id="KW-1185">Reference proteome</keyword>
<evidence type="ECO:0008006" key="3">
    <source>
        <dbReference type="Google" id="ProtNLM"/>
    </source>
</evidence>
<comment type="caution">
    <text evidence="1">The sequence shown here is derived from an EMBL/GenBank/DDBJ whole genome shotgun (WGS) entry which is preliminary data.</text>
</comment>
<reference evidence="1 2" key="1">
    <citation type="journal article" date="2015" name="Genome Announc.">
        <title>Expanding the biotechnology potential of lactobacilli through comparative genomics of 213 strains and associated genera.</title>
        <authorList>
            <person name="Sun Z."/>
            <person name="Harris H.M."/>
            <person name="McCann A."/>
            <person name="Guo C."/>
            <person name="Argimon S."/>
            <person name="Zhang W."/>
            <person name="Yang X."/>
            <person name="Jeffery I.B."/>
            <person name="Cooney J.C."/>
            <person name="Kagawa T.F."/>
            <person name="Liu W."/>
            <person name="Song Y."/>
            <person name="Salvetti E."/>
            <person name="Wrobel A."/>
            <person name="Rasinkangas P."/>
            <person name="Parkhill J."/>
            <person name="Rea M.C."/>
            <person name="O'Sullivan O."/>
            <person name="Ritari J."/>
            <person name="Douillard F.P."/>
            <person name="Paul Ross R."/>
            <person name="Yang R."/>
            <person name="Briner A.E."/>
            <person name="Felis G.E."/>
            <person name="de Vos W.M."/>
            <person name="Barrangou R."/>
            <person name="Klaenhammer T.R."/>
            <person name="Caufield P.W."/>
            <person name="Cui Y."/>
            <person name="Zhang H."/>
            <person name="O'Toole P.W."/>
        </authorList>
    </citation>
    <scope>NUCLEOTIDE SEQUENCE [LARGE SCALE GENOMIC DNA]</scope>
    <source>
        <strain evidence="1 2">DSM 13343</strain>
    </source>
</reference>
<evidence type="ECO:0000313" key="1">
    <source>
        <dbReference type="EMBL" id="KRL47178.1"/>
    </source>
</evidence>
<sequence length="79" mass="8687">MTEEKRRFKAEIAGKSYTIIGPGSTAHFQATTELLNQQLTQIQKLAPDLSLQDAAVLLAFNALSDQVKAKVAQQLEEDN</sequence>
<dbReference type="SUPFAM" id="SSF102829">
    <property type="entry name" value="Cell division protein ZapA-like"/>
    <property type="match status" value="1"/>
</dbReference>
<dbReference type="InterPro" id="IPR007838">
    <property type="entry name" value="Cell_div_ZapA-like"/>
</dbReference>
<name>A0A0R1QWX5_9LACO</name>
<protein>
    <recommendedName>
        <fullName evidence="3">Stimulator of FtsZ polymerization and component of cell-division Z-ring</fullName>
    </recommendedName>
</protein>
<proteinExistence type="predicted"/>
<dbReference type="Gene3D" id="6.10.250.790">
    <property type="match status" value="1"/>
</dbReference>
<dbReference type="AlphaFoldDB" id="A0A0R1QWX5"/>
<dbReference type="Proteomes" id="UP000051790">
    <property type="component" value="Unassembled WGS sequence"/>
</dbReference>
<dbReference type="OrthoDB" id="2139724at2"/>
<evidence type="ECO:0000313" key="2">
    <source>
        <dbReference type="Proteomes" id="UP000051790"/>
    </source>
</evidence>
<dbReference type="Pfam" id="PF05164">
    <property type="entry name" value="ZapA"/>
    <property type="match status" value="1"/>
</dbReference>
<accession>A0A0R1QWX5</accession>
<organism evidence="1 2">
    <name type="scientific">Lacticaseibacillus manihotivorans DSM 13343 = JCM 12514</name>
    <dbReference type="NCBI Taxonomy" id="1423769"/>
    <lineage>
        <taxon>Bacteria</taxon>
        <taxon>Bacillati</taxon>
        <taxon>Bacillota</taxon>
        <taxon>Bacilli</taxon>
        <taxon>Lactobacillales</taxon>
        <taxon>Lactobacillaceae</taxon>
        <taxon>Lacticaseibacillus</taxon>
    </lineage>
</organism>